<evidence type="ECO:0000256" key="3">
    <source>
        <dbReference type="ARBA" id="ARBA00038374"/>
    </source>
</evidence>
<dbReference type="EMBL" id="BMWZ01000007">
    <property type="protein sequence ID" value="GGZ88902.1"/>
    <property type="molecule type" value="Genomic_DNA"/>
</dbReference>
<organism evidence="4 5">
    <name type="scientific">Algibacter mikhailovii</name>
    <dbReference type="NCBI Taxonomy" id="425498"/>
    <lineage>
        <taxon>Bacteria</taxon>
        <taxon>Pseudomonadati</taxon>
        <taxon>Bacteroidota</taxon>
        <taxon>Flavobacteriia</taxon>
        <taxon>Flavobacteriales</taxon>
        <taxon>Flavobacteriaceae</taxon>
        <taxon>Algibacter</taxon>
    </lineage>
</organism>
<keyword evidence="5" id="KW-1185">Reference proteome</keyword>
<dbReference type="PANTHER" id="PTHR30217:SF6">
    <property type="entry name" value="TRNA HYDROXYLATION PROTEIN P"/>
    <property type="match status" value="1"/>
</dbReference>
<dbReference type="RefSeq" id="WP_189361923.1">
    <property type="nucleotide sequence ID" value="NZ_BMWZ01000007.1"/>
</dbReference>
<dbReference type="AlphaFoldDB" id="A0A918VDJ2"/>
<protein>
    <submittedName>
        <fullName evidence="4">Collagenase</fullName>
    </submittedName>
</protein>
<dbReference type="PROSITE" id="PS01276">
    <property type="entry name" value="PEPTIDASE_U32"/>
    <property type="match status" value="1"/>
</dbReference>
<comment type="similarity">
    <text evidence="3">Belongs to the peptidase U32 family.</text>
</comment>
<reference evidence="4" key="1">
    <citation type="journal article" date="2014" name="Int. J. Syst. Evol. Microbiol.">
        <title>Complete genome sequence of Corynebacterium casei LMG S-19264T (=DSM 44701T), isolated from a smear-ripened cheese.</title>
        <authorList>
            <consortium name="US DOE Joint Genome Institute (JGI-PGF)"/>
            <person name="Walter F."/>
            <person name="Albersmeier A."/>
            <person name="Kalinowski J."/>
            <person name="Ruckert C."/>
        </authorList>
    </citation>
    <scope>NUCLEOTIDE SEQUENCE</scope>
    <source>
        <strain evidence="4">KCTC 12710</strain>
    </source>
</reference>
<evidence type="ECO:0000313" key="5">
    <source>
        <dbReference type="Proteomes" id="UP000636004"/>
    </source>
</evidence>
<dbReference type="GO" id="GO:0006508">
    <property type="term" value="P:proteolysis"/>
    <property type="evidence" value="ECO:0007669"/>
    <property type="project" value="UniProtKB-KW"/>
</dbReference>
<reference evidence="4" key="2">
    <citation type="submission" date="2020-09" db="EMBL/GenBank/DDBJ databases">
        <authorList>
            <person name="Sun Q."/>
            <person name="Kim S."/>
        </authorList>
    </citation>
    <scope>NUCLEOTIDE SEQUENCE</scope>
    <source>
        <strain evidence="4">KCTC 12710</strain>
    </source>
</reference>
<dbReference type="InterPro" id="IPR001539">
    <property type="entry name" value="Peptidase_U32"/>
</dbReference>
<dbReference type="PANTHER" id="PTHR30217">
    <property type="entry name" value="PEPTIDASE U32 FAMILY"/>
    <property type="match status" value="1"/>
</dbReference>
<accession>A0A918VDJ2</accession>
<dbReference type="GO" id="GO:0008233">
    <property type="term" value="F:peptidase activity"/>
    <property type="evidence" value="ECO:0007669"/>
    <property type="project" value="UniProtKB-KW"/>
</dbReference>
<evidence type="ECO:0000256" key="1">
    <source>
        <dbReference type="ARBA" id="ARBA00022670"/>
    </source>
</evidence>
<proteinExistence type="inferred from homology"/>
<dbReference type="InterPro" id="IPR051454">
    <property type="entry name" value="RNA/ubiquinone_mod_enzymes"/>
</dbReference>
<evidence type="ECO:0000256" key="2">
    <source>
        <dbReference type="ARBA" id="ARBA00022801"/>
    </source>
</evidence>
<evidence type="ECO:0000313" key="4">
    <source>
        <dbReference type="EMBL" id="GGZ88902.1"/>
    </source>
</evidence>
<gene>
    <name evidence="4" type="ORF">GCM10007028_28790</name>
</gene>
<dbReference type="Pfam" id="PF01136">
    <property type="entry name" value="Peptidase_U32"/>
    <property type="match status" value="1"/>
</dbReference>
<keyword evidence="2" id="KW-0378">Hydrolase</keyword>
<comment type="caution">
    <text evidence="4">The sequence shown here is derived from an EMBL/GenBank/DDBJ whole genome shotgun (WGS) entry which is preliminary data.</text>
</comment>
<keyword evidence="1" id="KW-0645">Protease</keyword>
<sequence length="414" mass="46323">MQKIELMAPAGNFESLQAALDNGADSVYFGVEQLNMRARASINFTLDDLPEIANRCASKNVRSYLTLNTIIYDHDLSIVKTLVNKAKEANIIAVIAMDQAVIAMAREAQMEVHISTQINVTNIETVKFYAMFADTMVLSRELSLRQVKKITEQIEKEQIKGPSGHLVEIEIFGHGALCMAVSGKCYMSLHSQNSSANRGACKQNCRKKYTVIDQETGFEMELDNEYIMSPKDLCTIDFLDEVVDAGIKVLKIEGRGRAPEYVAKVIKCYREAIDSIENGSYGKDEVISWMQTLETVYNRGFWSGYYLGQKLGEWSKGSGSHAKQKKVYIGKGTHFFPKAQVGEFKIEAYNINVGDTILITGPTTGAQELVVEELLVNDQKLSEGTKGDMITMKLPFRIRQSDKLYKLIENKVEA</sequence>
<dbReference type="Proteomes" id="UP000636004">
    <property type="component" value="Unassembled WGS sequence"/>
</dbReference>
<name>A0A918VDJ2_9FLAO</name>